<reference evidence="8" key="1">
    <citation type="submission" date="2016-11" db="EMBL/GenBank/DDBJ databases">
        <authorList>
            <person name="Varghese N."/>
            <person name="Submissions S."/>
        </authorList>
    </citation>
    <scope>NUCLEOTIDE SEQUENCE [LARGE SCALE GENOMIC DNA]</scope>
    <source>
        <strain evidence="8">GAS401</strain>
    </source>
</reference>
<gene>
    <name evidence="7" type="ORF">SAMN05444170_0684</name>
</gene>
<evidence type="ECO:0000256" key="2">
    <source>
        <dbReference type="ARBA" id="ARBA00023002"/>
    </source>
</evidence>
<feature type="active site" evidence="4">
    <location>
        <position position="170"/>
    </location>
</feature>
<dbReference type="Pfam" id="PF14833">
    <property type="entry name" value="NAD_binding_11"/>
    <property type="match status" value="1"/>
</dbReference>
<protein>
    <submittedName>
        <fullName evidence="7">3-hydroxyisobutyrate dehydrogenase</fullName>
    </submittedName>
</protein>
<dbReference type="GO" id="GO:0016491">
    <property type="term" value="F:oxidoreductase activity"/>
    <property type="evidence" value="ECO:0007669"/>
    <property type="project" value="UniProtKB-KW"/>
</dbReference>
<keyword evidence="2" id="KW-0560">Oxidoreductase</keyword>
<proteinExistence type="inferred from homology"/>
<dbReference type="GO" id="GO:0016054">
    <property type="term" value="P:organic acid catabolic process"/>
    <property type="evidence" value="ECO:0007669"/>
    <property type="project" value="UniProtKB-ARBA"/>
</dbReference>
<accession>A0A1M7T3I1</accession>
<evidence type="ECO:0000256" key="4">
    <source>
        <dbReference type="PIRSR" id="PIRSR000103-1"/>
    </source>
</evidence>
<dbReference type="AlphaFoldDB" id="A0A1M7T3I1"/>
<dbReference type="PANTHER" id="PTHR43060">
    <property type="entry name" value="3-HYDROXYISOBUTYRATE DEHYDROGENASE-LIKE 1, MITOCHONDRIAL-RELATED"/>
    <property type="match status" value="1"/>
</dbReference>
<keyword evidence="8" id="KW-1185">Reference proteome</keyword>
<dbReference type="InterPro" id="IPR036291">
    <property type="entry name" value="NAD(P)-bd_dom_sf"/>
</dbReference>
<dbReference type="Pfam" id="PF03446">
    <property type="entry name" value="NAD_binding_2"/>
    <property type="match status" value="1"/>
</dbReference>
<dbReference type="InterPro" id="IPR006115">
    <property type="entry name" value="6PGDH_NADP-bd"/>
</dbReference>
<dbReference type="GO" id="GO:0051287">
    <property type="term" value="F:NAD binding"/>
    <property type="evidence" value="ECO:0007669"/>
    <property type="project" value="InterPro"/>
</dbReference>
<evidence type="ECO:0000259" key="5">
    <source>
        <dbReference type="Pfam" id="PF03446"/>
    </source>
</evidence>
<dbReference type="OrthoDB" id="9812907at2"/>
<dbReference type="InterPro" id="IPR008927">
    <property type="entry name" value="6-PGluconate_DH-like_C_sf"/>
</dbReference>
<sequence>MELGFIGLGQMGSRMAIRLLDAGYSLTVFDRDEAAMAKIVARGARRASSAAEVAAASETVLMSLPTPDVVRNVVFGPAGIADSNRTTKLVDLSTTGPRMATQIAAELDKAGRISLIDAPVSGGTNGAEKGTLAVMVSGEQNAVETLRPVLSVFGKVFVCGDKPGMGQTLKLANNIIAVAALAISSEAMAMGAKAGLDPQIMIDTIMASSGGNVALRDKFPKAVLTGTFDFGFATGLSYKDVRLCVDEAEGMGVPMVVGAAVRQLMAVTNATFGADSDFTSVARVVEGWAGTKIRSRKKGRSASPWECNPAAVACGR</sequence>
<evidence type="ECO:0000259" key="6">
    <source>
        <dbReference type="Pfam" id="PF14833"/>
    </source>
</evidence>
<dbReference type="SUPFAM" id="SSF51735">
    <property type="entry name" value="NAD(P)-binding Rossmann-fold domains"/>
    <property type="match status" value="1"/>
</dbReference>
<feature type="domain" description="6-phosphogluconate dehydrogenase NADP-binding" evidence="5">
    <location>
        <begin position="3"/>
        <end position="159"/>
    </location>
</feature>
<evidence type="ECO:0000256" key="3">
    <source>
        <dbReference type="ARBA" id="ARBA00023027"/>
    </source>
</evidence>
<dbReference type="Gene3D" id="1.10.1040.10">
    <property type="entry name" value="N-(1-d-carboxylethyl)-l-norvaline Dehydrogenase, domain 2"/>
    <property type="match status" value="1"/>
</dbReference>
<dbReference type="GO" id="GO:0050661">
    <property type="term" value="F:NADP binding"/>
    <property type="evidence" value="ECO:0007669"/>
    <property type="project" value="InterPro"/>
</dbReference>
<dbReference type="InterPro" id="IPR013328">
    <property type="entry name" value="6PGD_dom2"/>
</dbReference>
<dbReference type="EMBL" id="LT670849">
    <property type="protein sequence ID" value="SHN65236.1"/>
    <property type="molecule type" value="Genomic_DNA"/>
</dbReference>
<evidence type="ECO:0000313" key="8">
    <source>
        <dbReference type="Proteomes" id="UP000184096"/>
    </source>
</evidence>
<dbReference type="InterPro" id="IPR029154">
    <property type="entry name" value="HIBADH-like_NADP-bd"/>
</dbReference>
<dbReference type="Gene3D" id="3.40.50.720">
    <property type="entry name" value="NAD(P)-binding Rossmann-like Domain"/>
    <property type="match status" value="1"/>
</dbReference>
<dbReference type="Proteomes" id="UP000184096">
    <property type="component" value="Chromosome I"/>
</dbReference>
<keyword evidence="3" id="KW-0520">NAD</keyword>
<dbReference type="InterPro" id="IPR002204">
    <property type="entry name" value="3-OH-isobutyrate_DH-rel_CS"/>
</dbReference>
<dbReference type="PANTHER" id="PTHR43060:SF15">
    <property type="entry name" value="3-HYDROXYISOBUTYRATE DEHYDROGENASE-LIKE 1, MITOCHONDRIAL-RELATED"/>
    <property type="match status" value="1"/>
</dbReference>
<evidence type="ECO:0000313" key="7">
    <source>
        <dbReference type="EMBL" id="SHN65236.1"/>
    </source>
</evidence>
<feature type="domain" description="3-hydroxyisobutyrate dehydrogenase-like NAD-binding" evidence="6">
    <location>
        <begin position="164"/>
        <end position="284"/>
    </location>
</feature>
<name>A0A1M7T3I1_9BRAD</name>
<dbReference type="InterPro" id="IPR015815">
    <property type="entry name" value="HIBADH-related"/>
</dbReference>
<evidence type="ECO:0000256" key="1">
    <source>
        <dbReference type="ARBA" id="ARBA00009080"/>
    </source>
</evidence>
<organism evidence="7 8">
    <name type="scientific">Bradyrhizobium erythrophlei</name>
    <dbReference type="NCBI Taxonomy" id="1437360"/>
    <lineage>
        <taxon>Bacteria</taxon>
        <taxon>Pseudomonadati</taxon>
        <taxon>Pseudomonadota</taxon>
        <taxon>Alphaproteobacteria</taxon>
        <taxon>Hyphomicrobiales</taxon>
        <taxon>Nitrobacteraceae</taxon>
        <taxon>Bradyrhizobium</taxon>
    </lineage>
</organism>
<dbReference type="PIRSF" id="PIRSF000103">
    <property type="entry name" value="HIBADH"/>
    <property type="match status" value="1"/>
</dbReference>
<dbReference type="PROSITE" id="PS00895">
    <property type="entry name" value="3_HYDROXYISOBUT_DH"/>
    <property type="match status" value="1"/>
</dbReference>
<comment type="similarity">
    <text evidence="1">Belongs to the HIBADH-related family.</text>
</comment>
<dbReference type="SUPFAM" id="SSF48179">
    <property type="entry name" value="6-phosphogluconate dehydrogenase C-terminal domain-like"/>
    <property type="match status" value="1"/>
</dbReference>